<dbReference type="InterPro" id="IPR002104">
    <property type="entry name" value="Integrase_catalytic"/>
</dbReference>
<dbReference type="InterPro" id="IPR044068">
    <property type="entry name" value="CB"/>
</dbReference>
<proteinExistence type="inferred from homology"/>
<dbReference type="Gene3D" id="1.10.443.10">
    <property type="entry name" value="Intergrase catalytic core"/>
    <property type="match status" value="1"/>
</dbReference>
<dbReference type="GO" id="GO:0006310">
    <property type="term" value="P:DNA recombination"/>
    <property type="evidence" value="ECO:0007669"/>
    <property type="project" value="UniProtKB-KW"/>
</dbReference>
<dbReference type="Pfam" id="PF00589">
    <property type="entry name" value="Phage_integrase"/>
    <property type="match status" value="1"/>
</dbReference>
<dbReference type="PROSITE" id="PS51898">
    <property type="entry name" value="TYR_RECOMBINASE"/>
    <property type="match status" value="1"/>
</dbReference>
<dbReference type="PANTHER" id="PTHR30349">
    <property type="entry name" value="PHAGE INTEGRASE-RELATED"/>
    <property type="match status" value="1"/>
</dbReference>
<gene>
    <name evidence="8" type="ORF">BSF38_20023</name>
</gene>
<dbReference type="SUPFAM" id="SSF56349">
    <property type="entry name" value="DNA breaking-rejoining enzymes"/>
    <property type="match status" value="1"/>
</dbReference>
<evidence type="ECO:0000259" key="6">
    <source>
        <dbReference type="PROSITE" id="PS51898"/>
    </source>
</evidence>
<evidence type="ECO:0000256" key="3">
    <source>
        <dbReference type="ARBA" id="ARBA00023125"/>
    </source>
</evidence>
<evidence type="ECO:0000256" key="5">
    <source>
        <dbReference type="PROSITE-ProRule" id="PRU01248"/>
    </source>
</evidence>
<keyword evidence="8" id="KW-0614">Plasmid</keyword>
<keyword evidence="9" id="KW-1185">Reference proteome</keyword>
<keyword evidence="2" id="KW-0229">DNA integration</keyword>
<evidence type="ECO:0000259" key="7">
    <source>
        <dbReference type="PROSITE" id="PS51900"/>
    </source>
</evidence>
<geneLocation type="plasmid" evidence="9">
    <name>palbo2</name>
</geneLocation>
<dbReference type="Proteomes" id="UP000186309">
    <property type="component" value="Plasmid PALBO2"/>
</dbReference>
<dbReference type="PANTHER" id="PTHR30349:SF41">
    <property type="entry name" value="INTEGRASE_RECOMBINASE PROTEIN MJ0367-RELATED"/>
    <property type="match status" value="1"/>
</dbReference>
<dbReference type="PROSITE" id="PS51900">
    <property type="entry name" value="CB"/>
    <property type="match status" value="1"/>
</dbReference>
<protein>
    <submittedName>
        <fullName evidence="8">Phage integrase</fullName>
    </submittedName>
</protein>
<dbReference type="InterPro" id="IPR050090">
    <property type="entry name" value="Tyrosine_recombinase_XerCD"/>
</dbReference>
<evidence type="ECO:0000313" key="8">
    <source>
        <dbReference type="EMBL" id="APW64305.1"/>
    </source>
</evidence>
<dbReference type="SUPFAM" id="SSF47823">
    <property type="entry name" value="lambda integrase-like, N-terminal domain"/>
    <property type="match status" value="1"/>
</dbReference>
<evidence type="ECO:0000256" key="4">
    <source>
        <dbReference type="ARBA" id="ARBA00023172"/>
    </source>
</evidence>
<evidence type="ECO:0000256" key="2">
    <source>
        <dbReference type="ARBA" id="ARBA00022908"/>
    </source>
</evidence>
<organism evidence="8 9">
    <name type="scientific">Paludisphaera borealis</name>
    <dbReference type="NCBI Taxonomy" id="1387353"/>
    <lineage>
        <taxon>Bacteria</taxon>
        <taxon>Pseudomonadati</taxon>
        <taxon>Planctomycetota</taxon>
        <taxon>Planctomycetia</taxon>
        <taxon>Isosphaerales</taxon>
        <taxon>Isosphaeraceae</taxon>
        <taxon>Paludisphaera</taxon>
    </lineage>
</organism>
<dbReference type="RefSeq" id="WP_076351844.1">
    <property type="nucleotide sequence ID" value="NZ_CP019084.1"/>
</dbReference>
<sequence>MSTELVPLSSGAVPAAISPQLPLLVERAGGAARFAWDEFFYAEHHNANTQKAYMSAVKRFLAWCEGQGIELPTIMPGQVGQYLKGLDGSIAKKKLHLAALRGFFDRLVQRHVVVLNPAATVRGFKETVIEGKTPEITIEQARTLLASIDLGNVIGLRDRAILAVLAYTACRGGAAASLRLRDFQHDGTQHVLRFAEKGGKSREIPVRHDLEGFIRAYLDAAELENESKDTPLFRASNGRTRRLTANAMNSRSVCDLAKRRLKDAGLPSRLSPHSFRVAAVTDLLTQNVPLEDVQELAGHSSPRTTRLYDRRQRKVSRNLVERISI</sequence>
<dbReference type="InterPro" id="IPR010998">
    <property type="entry name" value="Integrase_recombinase_N"/>
</dbReference>
<accession>A0A1U7CZE9</accession>
<dbReference type="EMBL" id="CP019084">
    <property type="protein sequence ID" value="APW64305.1"/>
    <property type="molecule type" value="Genomic_DNA"/>
</dbReference>
<feature type="domain" description="Tyr recombinase" evidence="6">
    <location>
        <begin position="131"/>
        <end position="321"/>
    </location>
</feature>
<dbReference type="GO" id="GO:0003677">
    <property type="term" value="F:DNA binding"/>
    <property type="evidence" value="ECO:0007669"/>
    <property type="project" value="UniProtKB-UniRule"/>
</dbReference>
<keyword evidence="4" id="KW-0233">DNA recombination</keyword>
<comment type="similarity">
    <text evidence="1">Belongs to the 'phage' integrase family.</text>
</comment>
<dbReference type="KEGG" id="pbor:BSF38_20023"/>
<reference evidence="8 9" key="1">
    <citation type="submission" date="2016-12" db="EMBL/GenBank/DDBJ databases">
        <title>Comparative genomics of four Isosphaeraceae planctomycetes: a common pool of plasmids and glycoside hydrolase genes.</title>
        <authorList>
            <person name="Ivanova A."/>
        </authorList>
    </citation>
    <scope>NUCLEOTIDE SEQUENCE [LARGE SCALE GENOMIC DNA]</scope>
    <source>
        <strain evidence="8 9">PX4</strain>
        <plasmid evidence="9">palbo2</plasmid>
    </source>
</reference>
<name>A0A1U7CZE9_9BACT</name>
<dbReference type="InterPro" id="IPR011010">
    <property type="entry name" value="DNA_brk_join_enz"/>
</dbReference>
<dbReference type="AlphaFoldDB" id="A0A1U7CZE9"/>
<dbReference type="Gene3D" id="1.10.150.130">
    <property type="match status" value="1"/>
</dbReference>
<feature type="domain" description="Core-binding (CB)" evidence="7">
    <location>
        <begin position="31"/>
        <end position="108"/>
    </location>
</feature>
<evidence type="ECO:0000313" key="9">
    <source>
        <dbReference type="Proteomes" id="UP000186309"/>
    </source>
</evidence>
<dbReference type="OrthoDB" id="7830133at2"/>
<evidence type="ECO:0000256" key="1">
    <source>
        <dbReference type="ARBA" id="ARBA00008857"/>
    </source>
</evidence>
<dbReference type="GO" id="GO:0015074">
    <property type="term" value="P:DNA integration"/>
    <property type="evidence" value="ECO:0007669"/>
    <property type="project" value="UniProtKB-KW"/>
</dbReference>
<dbReference type="InterPro" id="IPR013762">
    <property type="entry name" value="Integrase-like_cat_sf"/>
</dbReference>
<keyword evidence="3 5" id="KW-0238">DNA-binding</keyword>